<comment type="similarity">
    <text evidence="5 17">Belongs to the PEP-utilizing enzyme family.</text>
</comment>
<dbReference type="InterPro" id="IPR018274">
    <property type="entry name" value="PEP_util_AS"/>
</dbReference>
<keyword evidence="8 17" id="KW-0813">Transport</keyword>
<dbReference type="GO" id="GO:0008965">
    <property type="term" value="F:phosphoenolpyruvate-protein phosphotransferase activity"/>
    <property type="evidence" value="ECO:0007669"/>
    <property type="project" value="UniProtKB-EC"/>
</dbReference>
<feature type="active site" description="Tele-phosphohistidine intermediate" evidence="18">
    <location>
        <position position="197"/>
    </location>
</feature>
<feature type="binding site" evidence="19">
    <location>
        <begin position="469"/>
        <end position="470"/>
    </location>
    <ligand>
        <name>phosphoenolpyruvate</name>
        <dbReference type="ChEBI" id="CHEBI:58702"/>
    </ligand>
</feature>
<accession>A0A656Z841</accession>
<dbReference type="PRINTS" id="PR01736">
    <property type="entry name" value="PHPHTRNFRASE"/>
</dbReference>
<keyword evidence="12 17" id="KW-0598">Phosphotransferase system</keyword>
<feature type="domain" description="PEP-utilising enzyme C-terminal" evidence="22">
    <location>
        <begin position="260"/>
        <end position="555"/>
    </location>
</feature>
<feature type="binding site" evidence="20">
    <location>
        <position position="446"/>
    </location>
    <ligand>
        <name>Mg(2+)</name>
        <dbReference type="ChEBI" id="CHEBI:18420"/>
    </ligand>
</feature>
<keyword evidence="25" id="KW-1185">Reference proteome</keyword>
<reference evidence="24 25" key="1">
    <citation type="journal article" date="2016" name="ISME J.">
        <title>Integrated multi-omics analyses reveal the biochemical mechanisms and phylogenetic relevance of anaerobic androgen biodegradation in the environment.</title>
        <authorList>
            <person name="Yang F.C."/>
            <person name="Chen Y.L."/>
            <person name="Tang S.L."/>
            <person name="Yu C.P."/>
            <person name="Wang P.H."/>
            <person name="Ismail W."/>
            <person name="Wang C.H."/>
            <person name="Ding J.Y."/>
            <person name="Yang C.Y."/>
            <person name="Yang C.Y."/>
            <person name="Chiang Y.R."/>
        </authorList>
    </citation>
    <scope>NUCLEOTIDE SEQUENCE [LARGE SCALE GENOMIC DNA]</scope>
    <source>
        <strain evidence="24 25">DSM 13999</strain>
    </source>
</reference>
<dbReference type="OrthoDB" id="9765468at2"/>
<dbReference type="InterPro" id="IPR023151">
    <property type="entry name" value="PEP_util_CS"/>
</dbReference>
<dbReference type="Pfam" id="PF05524">
    <property type="entry name" value="PEP-utilisers_N"/>
    <property type="match status" value="1"/>
</dbReference>
<evidence type="ECO:0000256" key="16">
    <source>
        <dbReference type="ARBA" id="ARBA00033235"/>
    </source>
</evidence>
<dbReference type="GO" id="GO:0009401">
    <property type="term" value="P:phosphoenolpyruvate-dependent sugar phosphotransferase system"/>
    <property type="evidence" value="ECO:0007669"/>
    <property type="project" value="UniProtKB-KW"/>
</dbReference>
<dbReference type="InterPro" id="IPR006318">
    <property type="entry name" value="PTS_EI-like"/>
</dbReference>
<dbReference type="SUPFAM" id="SSF47831">
    <property type="entry name" value="Enzyme I of the PEP:sugar phosphotransferase system HPr-binding (sub)domain"/>
    <property type="match status" value="1"/>
</dbReference>
<evidence type="ECO:0000256" key="15">
    <source>
        <dbReference type="ARBA" id="ARBA00022842"/>
    </source>
</evidence>
<dbReference type="EMBL" id="LFZK01000002">
    <property type="protein sequence ID" value="KYC29001.1"/>
    <property type="molecule type" value="Genomic_DNA"/>
</dbReference>
<proteinExistence type="inferred from homology"/>
<dbReference type="Pfam" id="PF00391">
    <property type="entry name" value="PEP-utilizers"/>
    <property type="match status" value="1"/>
</dbReference>
<dbReference type="SUPFAM" id="SSF51621">
    <property type="entry name" value="Phosphoenolpyruvate/pyruvate domain"/>
    <property type="match status" value="1"/>
</dbReference>
<evidence type="ECO:0000256" key="19">
    <source>
        <dbReference type="PIRSR" id="PIRSR000732-2"/>
    </source>
</evidence>
<evidence type="ECO:0000256" key="8">
    <source>
        <dbReference type="ARBA" id="ARBA00022448"/>
    </source>
</evidence>
<gene>
    <name evidence="24" type="ORF">ACY05_03330</name>
</gene>
<dbReference type="InterPro" id="IPR050499">
    <property type="entry name" value="PEP-utilizing_PTS_enzyme"/>
</dbReference>
<dbReference type="SUPFAM" id="SSF52009">
    <property type="entry name" value="Phosphohistidine domain"/>
    <property type="match status" value="1"/>
</dbReference>
<dbReference type="PIRSF" id="PIRSF000732">
    <property type="entry name" value="PTS_enzyme_I"/>
    <property type="match status" value="1"/>
</dbReference>
<dbReference type="InterPro" id="IPR036637">
    <property type="entry name" value="Phosphohistidine_dom_sf"/>
</dbReference>
<dbReference type="Gene3D" id="1.10.274.10">
    <property type="entry name" value="PtsI, HPr-binding domain"/>
    <property type="match status" value="1"/>
</dbReference>
<feature type="active site" description="Proton donor" evidence="18">
    <location>
        <position position="517"/>
    </location>
</feature>
<dbReference type="PROSITE" id="PS00370">
    <property type="entry name" value="PEP_ENZYMES_PHOS_SITE"/>
    <property type="match status" value="1"/>
</dbReference>
<feature type="binding site" evidence="19">
    <location>
        <position position="304"/>
    </location>
    <ligand>
        <name>phosphoenolpyruvate</name>
        <dbReference type="ChEBI" id="CHEBI:58702"/>
    </ligand>
</feature>
<dbReference type="PANTHER" id="PTHR46244">
    <property type="entry name" value="PHOSPHOENOLPYRUVATE-PROTEIN PHOSPHOTRANSFERASE"/>
    <property type="match status" value="1"/>
</dbReference>
<sequence>MTFALHGLAVSSGIAIGHAQLISHATLEVDQYQLREREVAAELSRFDEALETVRAELGQLKLEAEASVGAAVELSAFVDLQLMFLDDPLLAAASRVLIKERRCNAEWALVQQMEYLVAQFDEMEDAYLRERKQDIVQVVERILKVLMGRARKIGKRKGREDVPAIVVAHDLSPADTIQFKRLSIGGFVTDLGGATSHTAIVARSLAIPAVVGLHHARSLIRDDDLLIVDGTRGVLIVNPDERVLEEYRLRQGELQIERNKLKRLRTARTQTLDGEDVQLYANIELPQDIDQVKEVGAAGVGLFRTEFLFMNRDDLPSEDEQFEAYRRVVKTLADKPVTIRTLDVGADKQSRALRTFSQTSGGRTEPNPALGRRAIRYCLAEPQIFLTHLRAILRASQYGKAYILIPMLAHAHEIEQTLEMIALAKQQLRDARIKFDDTIKVGGMIEIPAAAMALGPFLKRLDFLSIGTNDLIQYTLAIDRSDEAVAHLYDPLHPAVLRLVAQTIERGNRAGLPVAVCGEMAGDVNMTRLLLGMGLRKFSLHPAQLLEVRQQVLKSDAAALQVAVTRLLRLDDSARIREQLAKINA</sequence>
<protein>
    <recommendedName>
        <fullName evidence="7 17">Phosphoenolpyruvate-protein phosphotransferase</fullName>
        <ecNumber evidence="6 17">2.7.3.9</ecNumber>
    </recommendedName>
    <alternativeName>
        <fullName evidence="16 17">Phosphotransferase system, enzyme I</fullName>
    </alternativeName>
</protein>
<evidence type="ECO:0000256" key="1">
    <source>
        <dbReference type="ARBA" id="ARBA00000683"/>
    </source>
</evidence>
<evidence type="ECO:0000256" key="5">
    <source>
        <dbReference type="ARBA" id="ARBA00007837"/>
    </source>
</evidence>
<evidence type="ECO:0000256" key="4">
    <source>
        <dbReference type="ARBA" id="ARBA00004496"/>
    </source>
</evidence>
<dbReference type="NCBIfam" id="TIGR01417">
    <property type="entry name" value="PTS_I_fam"/>
    <property type="match status" value="1"/>
</dbReference>
<dbReference type="InterPro" id="IPR000121">
    <property type="entry name" value="PEP_util_C"/>
</dbReference>
<feature type="binding site" evidence="20">
    <location>
        <position position="470"/>
    </location>
    <ligand>
        <name>Mg(2+)</name>
        <dbReference type="ChEBI" id="CHEBI:18420"/>
    </ligand>
</feature>
<feature type="domain" description="PEP-utilising enzyme mobile" evidence="21">
    <location>
        <begin position="163"/>
        <end position="233"/>
    </location>
</feature>
<feature type="binding site" evidence="19">
    <location>
        <position position="480"/>
    </location>
    <ligand>
        <name>phosphoenolpyruvate</name>
        <dbReference type="ChEBI" id="CHEBI:58702"/>
    </ligand>
</feature>
<keyword evidence="15 17" id="KW-0460">Magnesium</keyword>
<evidence type="ECO:0000256" key="2">
    <source>
        <dbReference type="ARBA" id="ARBA00001946"/>
    </source>
</evidence>
<dbReference type="InterPro" id="IPR008279">
    <property type="entry name" value="PEP-util_enz_mobile_dom"/>
</dbReference>
<keyword evidence="24" id="KW-0670">Pyruvate</keyword>
<comment type="function">
    <text evidence="3 17">General (non sugar-specific) component of the phosphoenolpyruvate-dependent sugar phosphotransferase system (sugar PTS). This major carbohydrate active-transport system catalyzes the phosphorylation of incoming sugar substrates concomitantly with their translocation across the cell membrane. Enzyme I transfers the phosphoryl group from phosphoenolpyruvate (PEP) to the phosphoryl carrier protein (HPr).</text>
</comment>
<dbReference type="PROSITE" id="PS00742">
    <property type="entry name" value="PEP_ENZYMES_2"/>
    <property type="match status" value="1"/>
</dbReference>
<evidence type="ECO:0000256" key="11">
    <source>
        <dbReference type="ARBA" id="ARBA00022679"/>
    </source>
</evidence>
<evidence type="ECO:0000256" key="10">
    <source>
        <dbReference type="ARBA" id="ARBA00022597"/>
    </source>
</evidence>
<evidence type="ECO:0000313" key="24">
    <source>
        <dbReference type="EMBL" id="KYC29001.1"/>
    </source>
</evidence>
<evidence type="ECO:0000256" key="13">
    <source>
        <dbReference type="ARBA" id="ARBA00022723"/>
    </source>
</evidence>
<comment type="catalytic activity">
    <reaction evidence="1 17">
        <text>L-histidyl-[protein] + phosphoenolpyruvate = N(pros)-phospho-L-histidyl-[protein] + pyruvate</text>
        <dbReference type="Rhea" id="RHEA:23880"/>
        <dbReference type="Rhea" id="RHEA-COMP:9745"/>
        <dbReference type="Rhea" id="RHEA-COMP:9746"/>
        <dbReference type="ChEBI" id="CHEBI:15361"/>
        <dbReference type="ChEBI" id="CHEBI:29979"/>
        <dbReference type="ChEBI" id="CHEBI:58702"/>
        <dbReference type="ChEBI" id="CHEBI:64837"/>
        <dbReference type="EC" id="2.7.3.9"/>
    </reaction>
</comment>
<dbReference type="AlphaFoldDB" id="A0A656Z841"/>
<evidence type="ECO:0000256" key="17">
    <source>
        <dbReference type="PIRNR" id="PIRNR000732"/>
    </source>
</evidence>
<dbReference type="InterPro" id="IPR008731">
    <property type="entry name" value="PTS_EIN"/>
</dbReference>
<evidence type="ECO:0000256" key="12">
    <source>
        <dbReference type="ARBA" id="ARBA00022683"/>
    </source>
</evidence>
<name>A0A656Z841_9PROT</name>
<dbReference type="RefSeq" id="WP_067171129.1">
    <property type="nucleotide sequence ID" value="NZ_LFZK01000002.1"/>
</dbReference>
<evidence type="ECO:0000256" key="14">
    <source>
        <dbReference type="ARBA" id="ARBA00022777"/>
    </source>
</evidence>
<keyword evidence="11 17" id="KW-0808">Transferase</keyword>
<evidence type="ECO:0000259" key="21">
    <source>
        <dbReference type="Pfam" id="PF00391"/>
    </source>
</evidence>
<comment type="subcellular location">
    <subcellularLocation>
        <location evidence="4 17">Cytoplasm</location>
    </subcellularLocation>
</comment>
<evidence type="ECO:0000256" key="18">
    <source>
        <dbReference type="PIRSR" id="PIRSR000732-1"/>
    </source>
</evidence>
<comment type="caution">
    <text evidence="24">The sequence shown here is derived from an EMBL/GenBank/DDBJ whole genome shotgun (WGS) entry which is preliminary data.</text>
</comment>
<dbReference type="PANTHER" id="PTHR46244:SF3">
    <property type="entry name" value="PHOSPHOENOLPYRUVATE-PROTEIN PHOSPHOTRANSFERASE"/>
    <property type="match status" value="1"/>
</dbReference>
<dbReference type="InterPro" id="IPR024692">
    <property type="entry name" value="PTS_EI"/>
</dbReference>
<keyword evidence="13 17" id="KW-0479">Metal-binding</keyword>
<dbReference type="GO" id="GO:0016301">
    <property type="term" value="F:kinase activity"/>
    <property type="evidence" value="ECO:0007669"/>
    <property type="project" value="UniProtKB-KW"/>
</dbReference>
<feature type="domain" description="Phosphotransferase system enzyme I N-terminal" evidence="23">
    <location>
        <begin position="6"/>
        <end position="131"/>
    </location>
</feature>
<dbReference type="InterPro" id="IPR040442">
    <property type="entry name" value="Pyrv_kinase-like_dom_sf"/>
</dbReference>
<evidence type="ECO:0000256" key="20">
    <source>
        <dbReference type="PIRSR" id="PIRSR000732-3"/>
    </source>
</evidence>
<evidence type="ECO:0000259" key="22">
    <source>
        <dbReference type="Pfam" id="PF02896"/>
    </source>
</evidence>
<keyword evidence="14 17" id="KW-0418">Kinase</keyword>
<dbReference type="Gene3D" id="3.50.30.10">
    <property type="entry name" value="Phosphohistidine domain"/>
    <property type="match status" value="1"/>
</dbReference>
<evidence type="ECO:0000259" key="23">
    <source>
        <dbReference type="Pfam" id="PF05524"/>
    </source>
</evidence>
<comment type="cofactor">
    <cofactor evidence="2 17 20">
        <name>Mg(2+)</name>
        <dbReference type="ChEBI" id="CHEBI:18420"/>
    </cofactor>
</comment>
<evidence type="ECO:0000313" key="25">
    <source>
        <dbReference type="Proteomes" id="UP000243416"/>
    </source>
</evidence>
<dbReference type="InterPro" id="IPR015813">
    <property type="entry name" value="Pyrv/PenolPyrv_kinase-like_dom"/>
</dbReference>
<evidence type="ECO:0000256" key="9">
    <source>
        <dbReference type="ARBA" id="ARBA00022490"/>
    </source>
</evidence>
<evidence type="ECO:0000256" key="6">
    <source>
        <dbReference type="ARBA" id="ARBA00012232"/>
    </source>
</evidence>
<dbReference type="GO" id="GO:0046872">
    <property type="term" value="F:metal ion binding"/>
    <property type="evidence" value="ECO:0007669"/>
    <property type="project" value="UniProtKB-KW"/>
</dbReference>
<dbReference type="Gene3D" id="3.20.20.60">
    <property type="entry name" value="Phosphoenolpyruvate-binding domains"/>
    <property type="match status" value="1"/>
</dbReference>
<evidence type="ECO:0000256" key="7">
    <source>
        <dbReference type="ARBA" id="ARBA00016544"/>
    </source>
</evidence>
<dbReference type="Proteomes" id="UP000243416">
    <property type="component" value="Unassembled WGS sequence"/>
</dbReference>
<keyword evidence="9 17" id="KW-0963">Cytoplasm</keyword>
<dbReference type="InterPro" id="IPR036618">
    <property type="entry name" value="PtsI_HPr-bd_sf"/>
</dbReference>
<dbReference type="GO" id="GO:0005737">
    <property type="term" value="C:cytoplasm"/>
    <property type="evidence" value="ECO:0007669"/>
    <property type="project" value="UniProtKB-SubCell"/>
</dbReference>
<organism evidence="24 25">
    <name type="scientific">Sterolibacterium denitrificans</name>
    <dbReference type="NCBI Taxonomy" id="157592"/>
    <lineage>
        <taxon>Bacteria</taxon>
        <taxon>Pseudomonadati</taxon>
        <taxon>Pseudomonadota</taxon>
        <taxon>Betaproteobacteria</taxon>
        <taxon>Nitrosomonadales</taxon>
        <taxon>Sterolibacteriaceae</taxon>
        <taxon>Sterolibacterium</taxon>
    </lineage>
</organism>
<feature type="binding site" evidence="19">
    <location>
        <position position="340"/>
    </location>
    <ligand>
        <name>phosphoenolpyruvate</name>
        <dbReference type="ChEBI" id="CHEBI:58702"/>
    </ligand>
</feature>
<dbReference type="Pfam" id="PF02896">
    <property type="entry name" value="PEP-utilizers_C"/>
    <property type="match status" value="1"/>
</dbReference>
<keyword evidence="10 17" id="KW-0762">Sugar transport</keyword>
<evidence type="ECO:0000256" key="3">
    <source>
        <dbReference type="ARBA" id="ARBA00002728"/>
    </source>
</evidence>
<dbReference type="EC" id="2.7.3.9" evidence="6 17"/>